<organism evidence="1 2">
    <name type="scientific">Klebsiella pneumoniae subsp. ozaenae</name>
    <dbReference type="NCBI Taxonomy" id="574"/>
    <lineage>
        <taxon>Bacteria</taxon>
        <taxon>Pseudomonadati</taxon>
        <taxon>Pseudomonadota</taxon>
        <taxon>Gammaproteobacteria</taxon>
        <taxon>Enterobacterales</taxon>
        <taxon>Enterobacteriaceae</taxon>
        <taxon>Klebsiella/Raoultella group</taxon>
        <taxon>Klebsiella</taxon>
        <taxon>Klebsiella pneumoniae complex</taxon>
    </lineage>
</organism>
<evidence type="ECO:0000313" key="1">
    <source>
        <dbReference type="EMBL" id="STZ75058.1"/>
    </source>
</evidence>
<proteinExistence type="predicted"/>
<dbReference type="Pfam" id="PF09676">
    <property type="entry name" value="TraV"/>
    <property type="match status" value="1"/>
</dbReference>
<accession>A0A378UCD9</accession>
<dbReference type="Proteomes" id="UP000254487">
    <property type="component" value="Unassembled WGS sequence"/>
</dbReference>
<dbReference type="EMBL" id="UGLW01000005">
    <property type="protein sequence ID" value="STZ75058.1"/>
    <property type="molecule type" value="Genomic_DNA"/>
</dbReference>
<dbReference type="AlphaFoldDB" id="A0A378UCD9"/>
<sequence length="204" mass="22339">MNKLVSDGSVKKINYPVLYESGITPPLCEVSAPEPDAGGKRIVAYVYKSSRSTVFENPDIVKTCTVRDLKKDFVNCDEKVRDNETDSFFIPLLGTLLLSGCAGTSTEFECNATTSDTCMTMEQANEKAKKLEQSSEAKPVAASLPRLAEGNFRTMPVQTVTATTPSGSRPAVTALPEQKLLAPRPLFTAAREVKRLFRSVQLRR</sequence>
<reference evidence="1 2" key="1">
    <citation type="submission" date="2018-06" db="EMBL/GenBank/DDBJ databases">
        <authorList>
            <consortium name="Pathogen Informatics"/>
            <person name="Doyle S."/>
        </authorList>
    </citation>
    <scope>NUCLEOTIDE SEQUENCE [LARGE SCALE GENOMIC DNA]</scope>
    <source>
        <strain evidence="1 2">NCTC10313</strain>
    </source>
</reference>
<protein>
    <submittedName>
        <fullName evidence="1">Conjugal transfer protein TraV</fullName>
    </submittedName>
</protein>
<dbReference type="NCBIfam" id="NF010293">
    <property type="entry name" value="PRK13733.1"/>
    <property type="match status" value="1"/>
</dbReference>
<name>A0A378UCD9_KLEPO</name>
<evidence type="ECO:0000313" key="2">
    <source>
        <dbReference type="Proteomes" id="UP000254487"/>
    </source>
</evidence>
<dbReference type="NCBIfam" id="TIGR02747">
    <property type="entry name" value="TraV"/>
    <property type="match status" value="1"/>
</dbReference>
<dbReference type="NCBIfam" id="NF010307">
    <property type="entry name" value="PRK13744.1"/>
    <property type="match status" value="1"/>
</dbReference>
<dbReference type="InterPro" id="IPR014118">
    <property type="entry name" value="T4SS_TraV"/>
</dbReference>
<gene>
    <name evidence="1" type="primary">traV_1</name>
    <name evidence="1" type="ORF">NCTC10313_07246</name>
</gene>